<gene>
    <name evidence="8" type="primary">tadA</name>
    <name evidence="10" type="ORF">SAMN06265221_12637</name>
</gene>
<reference evidence="10 11" key="1">
    <citation type="submission" date="2017-05" db="EMBL/GenBank/DDBJ databases">
        <authorList>
            <person name="Varghese N."/>
            <person name="Submissions S."/>
        </authorList>
    </citation>
    <scope>NUCLEOTIDE SEQUENCE [LARGE SCALE GENOMIC DNA]</scope>
    <source>
        <strain evidence="10 11">DSM 100094</strain>
    </source>
</reference>
<evidence type="ECO:0000256" key="4">
    <source>
        <dbReference type="ARBA" id="ARBA00022723"/>
    </source>
</evidence>
<dbReference type="AlphaFoldDB" id="A0A521FLZ9"/>
<feature type="active site" description="Proton donor" evidence="8">
    <location>
        <position position="64"/>
    </location>
</feature>
<dbReference type="SUPFAM" id="SSF53927">
    <property type="entry name" value="Cytidine deaminase-like"/>
    <property type="match status" value="1"/>
</dbReference>
<evidence type="ECO:0000256" key="7">
    <source>
        <dbReference type="ARBA" id="ARBA00048045"/>
    </source>
</evidence>
<dbReference type="Pfam" id="PF00383">
    <property type="entry name" value="dCMP_cyt_deam_1"/>
    <property type="match status" value="1"/>
</dbReference>
<evidence type="ECO:0000256" key="8">
    <source>
        <dbReference type="HAMAP-Rule" id="MF_00972"/>
    </source>
</evidence>
<feature type="domain" description="CMP/dCMP-type deaminase" evidence="9">
    <location>
        <begin position="10"/>
        <end position="121"/>
    </location>
</feature>
<dbReference type="GO" id="GO:0008270">
    <property type="term" value="F:zinc ion binding"/>
    <property type="evidence" value="ECO:0007669"/>
    <property type="project" value="UniProtKB-UniRule"/>
</dbReference>
<keyword evidence="5 8" id="KW-0378">Hydrolase</keyword>
<keyword evidence="4 8" id="KW-0479">Metal-binding</keyword>
<dbReference type="InterPro" id="IPR002125">
    <property type="entry name" value="CMP_dCMP_dom"/>
</dbReference>
<organism evidence="10 11">
    <name type="scientific">Paracoccus laeviglucosivorans</name>
    <dbReference type="NCBI Taxonomy" id="1197861"/>
    <lineage>
        <taxon>Bacteria</taxon>
        <taxon>Pseudomonadati</taxon>
        <taxon>Pseudomonadota</taxon>
        <taxon>Alphaproteobacteria</taxon>
        <taxon>Rhodobacterales</taxon>
        <taxon>Paracoccaceae</taxon>
        <taxon>Paracoccus</taxon>
    </lineage>
</organism>
<dbReference type="Gene3D" id="3.40.140.10">
    <property type="entry name" value="Cytidine Deaminase, domain 2"/>
    <property type="match status" value="1"/>
</dbReference>
<evidence type="ECO:0000256" key="2">
    <source>
        <dbReference type="ARBA" id="ARBA00011738"/>
    </source>
</evidence>
<protein>
    <recommendedName>
        <fullName evidence="8">tRNA-specific adenosine deaminase</fullName>
        <ecNumber evidence="8">3.5.4.33</ecNumber>
    </recommendedName>
</protein>
<comment type="catalytic activity">
    <reaction evidence="7 8">
        <text>adenosine(34) in tRNA + H2O + H(+) = inosine(34) in tRNA + NH4(+)</text>
        <dbReference type="Rhea" id="RHEA:43168"/>
        <dbReference type="Rhea" id="RHEA-COMP:10373"/>
        <dbReference type="Rhea" id="RHEA-COMP:10374"/>
        <dbReference type="ChEBI" id="CHEBI:15377"/>
        <dbReference type="ChEBI" id="CHEBI:15378"/>
        <dbReference type="ChEBI" id="CHEBI:28938"/>
        <dbReference type="ChEBI" id="CHEBI:74411"/>
        <dbReference type="ChEBI" id="CHEBI:82852"/>
        <dbReference type="EC" id="3.5.4.33"/>
    </reaction>
</comment>
<dbReference type="HAMAP" id="MF_00972">
    <property type="entry name" value="tRNA_aden_deaminase"/>
    <property type="match status" value="1"/>
</dbReference>
<keyword evidence="3 8" id="KW-0819">tRNA processing</keyword>
<evidence type="ECO:0000313" key="11">
    <source>
        <dbReference type="Proteomes" id="UP000319014"/>
    </source>
</evidence>
<evidence type="ECO:0000256" key="1">
    <source>
        <dbReference type="ARBA" id="ARBA00010669"/>
    </source>
</evidence>
<comment type="similarity">
    <text evidence="1">Belongs to the cytidine and deoxycytidylate deaminase family. ADAT2 subfamily.</text>
</comment>
<dbReference type="EMBL" id="FXTK01000026">
    <property type="protein sequence ID" value="SMO97114.1"/>
    <property type="molecule type" value="Genomic_DNA"/>
</dbReference>
<keyword evidence="11" id="KW-1185">Reference proteome</keyword>
<dbReference type="InterPro" id="IPR016192">
    <property type="entry name" value="APOBEC/CMP_deaminase_Zn-bd"/>
</dbReference>
<evidence type="ECO:0000256" key="5">
    <source>
        <dbReference type="ARBA" id="ARBA00022801"/>
    </source>
</evidence>
<dbReference type="PROSITE" id="PS00903">
    <property type="entry name" value="CYT_DCMP_DEAMINASES_1"/>
    <property type="match status" value="1"/>
</dbReference>
<proteinExistence type="inferred from homology"/>
<comment type="function">
    <text evidence="8">Catalyzes the deamination of adenosine to inosine at the wobble position 34 of tRNA(Arg2).</text>
</comment>
<feature type="binding site" evidence="8">
    <location>
        <position position="92"/>
    </location>
    <ligand>
        <name>Zn(2+)</name>
        <dbReference type="ChEBI" id="CHEBI:29105"/>
        <note>catalytic</note>
    </ligand>
</feature>
<dbReference type="PANTHER" id="PTHR11079">
    <property type="entry name" value="CYTOSINE DEAMINASE FAMILY MEMBER"/>
    <property type="match status" value="1"/>
</dbReference>
<feature type="binding site" evidence="8">
    <location>
        <position position="62"/>
    </location>
    <ligand>
        <name>Zn(2+)</name>
        <dbReference type="ChEBI" id="CHEBI:29105"/>
        <note>catalytic</note>
    </ligand>
</feature>
<evidence type="ECO:0000259" key="9">
    <source>
        <dbReference type="PROSITE" id="PS51747"/>
    </source>
</evidence>
<dbReference type="EC" id="3.5.4.33" evidence="8"/>
<dbReference type="GO" id="GO:0052717">
    <property type="term" value="F:tRNA-specific adenosine-34 deaminase activity"/>
    <property type="evidence" value="ECO:0007669"/>
    <property type="project" value="UniProtKB-UniRule"/>
</dbReference>
<feature type="binding site" evidence="8">
    <location>
        <position position="95"/>
    </location>
    <ligand>
        <name>Zn(2+)</name>
        <dbReference type="ChEBI" id="CHEBI:29105"/>
        <note>catalytic</note>
    </ligand>
</feature>
<dbReference type="GO" id="GO:0002100">
    <property type="term" value="P:tRNA wobble adenosine to inosine editing"/>
    <property type="evidence" value="ECO:0007669"/>
    <property type="project" value="UniProtKB-UniRule"/>
</dbReference>
<sequence>MKEVASENRMDFASHMPEALAQAHAAARRGEVPVGAVLVGPDGRVLARAGNRTREWSDPTAHAEIVAIREACRILGSERLPGSQLWVTLEPCPMCAAAISAARISVVYYGADDPRMGGVRHGARVFDHPQCHHRPEVIDGISAAESRRILQDFFRERRGSGSVDD</sequence>
<accession>A0A521FLZ9</accession>
<name>A0A521FLZ9_9RHOB</name>
<evidence type="ECO:0000313" key="10">
    <source>
        <dbReference type="EMBL" id="SMO97114.1"/>
    </source>
</evidence>
<evidence type="ECO:0000256" key="6">
    <source>
        <dbReference type="ARBA" id="ARBA00022833"/>
    </source>
</evidence>
<dbReference type="Proteomes" id="UP000319014">
    <property type="component" value="Unassembled WGS sequence"/>
</dbReference>
<keyword evidence="6 8" id="KW-0862">Zinc</keyword>
<dbReference type="PANTHER" id="PTHR11079:SF202">
    <property type="entry name" value="TRNA-SPECIFIC ADENOSINE DEAMINASE"/>
    <property type="match status" value="1"/>
</dbReference>
<dbReference type="CDD" id="cd01285">
    <property type="entry name" value="nucleoside_deaminase"/>
    <property type="match status" value="1"/>
</dbReference>
<comment type="subunit">
    <text evidence="2 8">Homodimer.</text>
</comment>
<dbReference type="InterPro" id="IPR016193">
    <property type="entry name" value="Cytidine_deaminase-like"/>
</dbReference>
<dbReference type="InterPro" id="IPR028883">
    <property type="entry name" value="tRNA_aden_deaminase"/>
</dbReference>
<comment type="cofactor">
    <cofactor evidence="8">
        <name>Zn(2+)</name>
        <dbReference type="ChEBI" id="CHEBI:29105"/>
    </cofactor>
    <text evidence="8">Binds 1 zinc ion per subunit.</text>
</comment>
<evidence type="ECO:0000256" key="3">
    <source>
        <dbReference type="ARBA" id="ARBA00022694"/>
    </source>
</evidence>
<dbReference type="PROSITE" id="PS51747">
    <property type="entry name" value="CYT_DCMP_DEAMINASES_2"/>
    <property type="match status" value="1"/>
</dbReference>